<proteinExistence type="predicted"/>
<name>A0ABW3M983_9PSEU</name>
<keyword evidence="1" id="KW-1133">Transmembrane helix</keyword>
<feature type="transmembrane region" description="Helical" evidence="1">
    <location>
        <begin position="6"/>
        <end position="26"/>
    </location>
</feature>
<comment type="caution">
    <text evidence="2">The sequence shown here is derived from an EMBL/GenBank/DDBJ whole genome shotgun (WGS) entry which is preliminary data.</text>
</comment>
<keyword evidence="1" id="KW-0472">Membrane</keyword>
<accession>A0ABW3M983</accession>
<keyword evidence="1" id="KW-0812">Transmembrane</keyword>
<evidence type="ECO:0000313" key="2">
    <source>
        <dbReference type="EMBL" id="MFD1046573.1"/>
    </source>
</evidence>
<evidence type="ECO:0008006" key="4">
    <source>
        <dbReference type="Google" id="ProtNLM"/>
    </source>
</evidence>
<keyword evidence="3" id="KW-1185">Reference proteome</keyword>
<dbReference type="EMBL" id="JBHTIS010000708">
    <property type="protein sequence ID" value="MFD1046573.1"/>
    <property type="molecule type" value="Genomic_DNA"/>
</dbReference>
<evidence type="ECO:0000256" key="1">
    <source>
        <dbReference type="SAM" id="Phobius"/>
    </source>
</evidence>
<evidence type="ECO:0000313" key="3">
    <source>
        <dbReference type="Proteomes" id="UP001597045"/>
    </source>
</evidence>
<organism evidence="2 3">
    <name type="scientific">Kibdelosporangium lantanae</name>
    <dbReference type="NCBI Taxonomy" id="1497396"/>
    <lineage>
        <taxon>Bacteria</taxon>
        <taxon>Bacillati</taxon>
        <taxon>Actinomycetota</taxon>
        <taxon>Actinomycetes</taxon>
        <taxon>Pseudonocardiales</taxon>
        <taxon>Pseudonocardiaceae</taxon>
        <taxon>Kibdelosporangium</taxon>
    </lineage>
</organism>
<protein>
    <recommendedName>
        <fullName evidence="4">Capsular polysaccharide biosynthesis protein</fullName>
    </recommendedName>
</protein>
<dbReference type="Proteomes" id="UP001597045">
    <property type="component" value="Unassembled WGS sequence"/>
</dbReference>
<reference evidence="3" key="1">
    <citation type="journal article" date="2019" name="Int. J. Syst. Evol. Microbiol.">
        <title>The Global Catalogue of Microorganisms (GCM) 10K type strain sequencing project: providing services to taxonomists for standard genome sequencing and annotation.</title>
        <authorList>
            <consortium name="The Broad Institute Genomics Platform"/>
            <consortium name="The Broad Institute Genome Sequencing Center for Infectious Disease"/>
            <person name="Wu L."/>
            <person name="Ma J."/>
        </authorList>
    </citation>
    <scope>NUCLEOTIDE SEQUENCE [LARGE SCALE GENOMIC DNA]</scope>
    <source>
        <strain evidence="3">JCM 31486</strain>
    </source>
</reference>
<feature type="non-terminal residue" evidence="2">
    <location>
        <position position="85"/>
    </location>
</feature>
<gene>
    <name evidence="2" type="ORF">ACFQ1S_13920</name>
</gene>
<sequence>MFRKILWWQWFIAAGVVVGLVAGFYVGNRAATSPYTSSAEVLMTGQGDPAQVDSAYSSNQYVNQRMSTYAQIASSAQVTGPAARA</sequence>